<evidence type="ECO:0000313" key="3">
    <source>
        <dbReference type="Proteomes" id="UP000575898"/>
    </source>
</evidence>
<sequence length="205" mass="22484">MAGFTSVSAAGRSIQRLLQIRFAEEHPLATPMQPAPNPITVAIVRTEDLVPATFAQQTQRPALTIFLYRVDFNKTMRAAWSAVGSYDGRSHLALDLHFLLTAWADVAENEHRILGRAMQAIEDTPIVSGPLLAGAADWAANESLQLVLEEIDTESLMRIFDSLPIDYHLSVPYIARVVRVDGRVQPREPAVVTAVSGSRPTTEAL</sequence>
<feature type="domain" description="Pvc16 N-terminal" evidence="1">
    <location>
        <begin position="13"/>
        <end position="193"/>
    </location>
</feature>
<dbReference type="Proteomes" id="UP000575898">
    <property type="component" value="Unassembled WGS sequence"/>
</dbReference>
<dbReference type="Pfam" id="PF14065">
    <property type="entry name" value="Pvc16_N"/>
    <property type="match status" value="1"/>
</dbReference>
<evidence type="ECO:0000313" key="2">
    <source>
        <dbReference type="EMBL" id="MBB5019128.1"/>
    </source>
</evidence>
<reference evidence="2 3" key="1">
    <citation type="submission" date="2020-08" db="EMBL/GenBank/DDBJ databases">
        <title>Genomic Encyclopedia of Type Strains, Phase IV (KMG-IV): sequencing the most valuable type-strain genomes for metagenomic binning, comparative biology and taxonomic classification.</title>
        <authorList>
            <person name="Goeker M."/>
        </authorList>
    </citation>
    <scope>NUCLEOTIDE SEQUENCE [LARGE SCALE GENOMIC DNA]</scope>
    <source>
        <strain evidence="2 3">DSM 27165</strain>
    </source>
</reference>
<keyword evidence="3" id="KW-1185">Reference proteome</keyword>
<dbReference type="AlphaFoldDB" id="A0A840MKE6"/>
<gene>
    <name evidence="2" type="ORF">HNQ59_002426</name>
</gene>
<dbReference type="InterPro" id="IPR025351">
    <property type="entry name" value="Pvc16_N"/>
</dbReference>
<comment type="caution">
    <text evidence="2">The sequence shown here is derived from an EMBL/GenBank/DDBJ whole genome shotgun (WGS) entry which is preliminary data.</text>
</comment>
<name>A0A840MKE6_9PROT</name>
<protein>
    <recommendedName>
        <fullName evidence="1">Pvc16 N-terminal domain-containing protein</fullName>
    </recommendedName>
</protein>
<proteinExistence type="predicted"/>
<dbReference type="EMBL" id="JACHHY010000014">
    <property type="protein sequence ID" value="MBB5019128.1"/>
    <property type="molecule type" value="Genomic_DNA"/>
</dbReference>
<accession>A0A840MKE6</accession>
<organism evidence="2 3">
    <name type="scientific">Chitinivorax tropicus</name>
    <dbReference type="NCBI Taxonomy" id="714531"/>
    <lineage>
        <taxon>Bacteria</taxon>
        <taxon>Pseudomonadati</taxon>
        <taxon>Pseudomonadota</taxon>
        <taxon>Betaproteobacteria</taxon>
        <taxon>Chitinivorax</taxon>
    </lineage>
</organism>
<evidence type="ECO:0000259" key="1">
    <source>
        <dbReference type="Pfam" id="PF14065"/>
    </source>
</evidence>
<dbReference type="RefSeq" id="WP_184039453.1">
    <property type="nucleotide sequence ID" value="NZ_JACHHY010000014.1"/>
</dbReference>